<dbReference type="EMBL" id="JACIJM010000025">
    <property type="protein sequence ID" value="MBB5724090.1"/>
    <property type="molecule type" value="Genomic_DNA"/>
</dbReference>
<feature type="non-terminal residue" evidence="1">
    <location>
        <position position="1"/>
    </location>
</feature>
<reference evidence="1 2" key="1">
    <citation type="submission" date="2020-08" db="EMBL/GenBank/DDBJ databases">
        <title>Genomic Encyclopedia of Type Strains, Phase IV (KMG-IV): sequencing the most valuable type-strain genomes for metagenomic binning, comparative biology and taxonomic classification.</title>
        <authorList>
            <person name="Goeker M."/>
        </authorList>
    </citation>
    <scope>NUCLEOTIDE SEQUENCE [LARGE SCALE GENOMIC DNA]</scope>
    <source>
        <strain evidence="1 2">DSM 101064</strain>
    </source>
</reference>
<protein>
    <submittedName>
        <fullName evidence="1">Uncharacterized protein</fullName>
    </submittedName>
</protein>
<accession>A0A7W9F194</accession>
<keyword evidence="2" id="KW-1185">Reference proteome</keyword>
<comment type="caution">
    <text evidence="1">The sequence shown here is derived from an EMBL/GenBank/DDBJ whole genome shotgun (WGS) entry which is preliminary data.</text>
</comment>
<dbReference type="AlphaFoldDB" id="A0A7W9F194"/>
<evidence type="ECO:0000313" key="1">
    <source>
        <dbReference type="EMBL" id="MBB5724090.1"/>
    </source>
</evidence>
<gene>
    <name evidence="1" type="ORF">FHS72_003747</name>
</gene>
<evidence type="ECO:0000313" key="2">
    <source>
        <dbReference type="Proteomes" id="UP000535415"/>
    </source>
</evidence>
<name>A0A7W9F194_9RHOB</name>
<proteinExistence type="predicted"/>
<dbReference type="Proteomes" id="UP000535415">
    <property type="component" value="Unassembled WGS sequence"/>
</dbReference>
<sequence>DLFIRKSCLHLSVLLLGGLYTNLEEF</sequence>
<organism evidence="1 2">
    <name type="scientific">Yoonia ponticola</name>
    <dbReference type="NCBI Taxonomy" id="1524255"/>
    <lineage>
        <taxon>Bacteria</taxon>
        <taxon>Pseudomonadati</taxon>
        <taxon>Pseudomonadota</taxon>
        <taxon>Alphaproteobacteria</taxon>
        <taxon>Rhodobacterales</taxon>
        <taxon>Paracoccaceae</taxon>
        <taxon>Yoonia</taxon>
    </lineage>
</organism>